<name>A0A5B8VNV4_9BACT</name>
<sequence length="366" mass="42707">MGTLPKPIFEKAPKEDIFKAIKAEVQEFVQKAPGKPRSAIIKAFIFLGIYLISYCCILLLGNDNWALFLFYGLCGLSMFLVFLNGFHDAAHNALFKSTRTNHRFCFILELFGSNSYIWRKRHLLLHHPYPNIAHWDIDVKQSDLARILPSAKWLPVHKYQHIYMWLLYPLYTLNWLYIRDFKDFFGKKDNYLKRVVKIPSSEYLKLFIFKLVNIGFVILVPLFVLQQPWYIIILGWLVMHIIASSFGAIALLSTHVDEEATFPEPDANGQIHNTWFGHQLSVTKDFSTDSKVINYLYGGFSLHVAHHLFPSLSHSYYPAITKIIRKHAKASNLPYKNYPFYQAIRSHYRLLKKNGRENNLFKTGEL</sequence>
<feature type="transmembrane region" description="Helical" evidence="1">
    <location>
        <begin position="162"/>
        <end position="178"/>
    </location>
</feature>
<dbReference type="InterPro" id="IPR012171">
    <property type="entry name" value="Fatty_acid_desaturase"/>
</dbReference>
<evidence type="ECO:0000259" key="2">
    <source>
        <dbReference type="Pfam" id="PF00487"/>
    </source>
</evidence>
<dbReference type="GO" id="GO:0016020">
    <property type="term" value="C:membrane"/>
    <property type="evidence" value="ECO:0007669"/>
    <property type="project" value="TreeGrafter"/>
</dbReference>
<keyword evidence="1" id="KW-1133">Transmembrane helix</keyword>
<feature type="transmembrane region" description="Helical" evidence="1">
    <location>
        <begin position="203"/>
        <end position="223"/>
    </location>
</feature>
<dbReference type="KEGG" id="agi:FSB73_09885"/>
<organism evidence="3 4">
    <name type="scientific">Arachidicoccus ginsenosidivorans</name>
    <dbReference type="NCBI Taxonomy" id="496057"/>
    <lineage>
        <taxon>Bacteria</taxon>
        <taxon>Pseudomonadati</taxon>
        <taxon>Bacteroidota</taxon>
        <taxon>Chitinophagia</taxon>
        <taxon>Chitinophagales</taxon>
        <taxon>Chitinophagaceae</taxon>
        <taxon>Arachidicoccus</taxon>
    </lineage>
</organism>
<dbReference type="PANTHER" id="PTHR19353:SF19">
    <property type="entry name" value="DELTA(5) FATTY ACID DESATURASE C-RELATED"/>
    <property type="match status" value="1"/>
</dbReference>
<proteinExistence type="predicted"/>
<dbReference type="RefSeq" id="WP_146781425.1">
    <property type="nucleotide sequence ID" value="NZ_CP042434.1"/>
</dbReference>
<reference evidence="3 4" key="1">
    <citation type="journal article" date="2017" name="Int. J. Syst. Evol. Microbiol.">
        <title>Arachidicoccus ginsenosidivorans sp. nov., with ginsenoside-converting activity isolated from ginseng cultivating soil.</title>
        <authorList>
            <person name="Siddiqi M.Z."/>
            <person name="Aslam Z."/>
            <person name="Im W.T."/>
        </authorList>
    </citation>
    <scope>NUCLEOTIDE SEQUENCE [LARGE SCALE GENOMIC DNA]</scope>
    <source>
        <strain evidence="3 4">Gsoil 809</strain>
    </source>
</reference>
<dbReference type="InterPro" id="IPR005804">
    <property type="entry name" value="FA_desaturase_dom"/>
</dbReference>
<protein>
    <submittedName>
        <fullName evidence="3">Fatty acid desaturase</fullName>
    </submittedName>
</protein>
<gene>
    <name evidence="3" type="ORF">FSB73_09885</name>
</gene>
<dbReference type="OrthoDB" id="104711at2"/>
<dbReference type="GO" id="GO:0008610">
    <property type="term" value="P:lipid biosynthetic process"/>
    <property type="evidence" value="ECO:0007669"/>
    <property type="project" value="UniProtKB-ARBA"/>
</dbReference>
<dbReference type="AlphaFoldDB" id="A0A5B8VNV4"/>
<dbReference type="Proteomes" id="UP000321291">
    <property type="component" value="Chromosome"/>
</dbReference>
<keyword evidence="1" id="KW-0472">Membrane</keyword>
<dbReference type="PANTHER" id="PTHR19353">
    <property type="entry name" value="FATTY ACID DESATURASE 2"/>
    <property type="match status" value="1"/>
</dbReference>
<evidence type="ECO:0000313" key="3">
    <source>
        <dbReference type="EMBL" id="QEC71928.1"/>
    </source>
</evidence>
<dbReference type="EMBL" id="CP042434">
    <property type="protein sequence ID" value="QEC71928.1"/>
    <property type="molecule type" value="Genomic_DNA"/>
</dbReference>
<dbReference type="Pfam" id="PF00487">
    <property type="entry name" value="FA_desaturase"/>
    <property type="match status" value="1"/>
</dbReference>
<dbReference type="GO" id="GO:0016717">
    <property type="term" value="F:oxidoreductase activity, acting on paired donors, with oxidation of a pair of donors resulting in the reduction of molecular oxygen to two molecules of water"/>
    <property type="evidence" value="ECO:0007669"/>
    <property type="project" value="TreeGrafter"/>
</dbReference>
<feature type="transmembrane region" description="Helical" evidence="1">
    <location>
        <begin position="66"/>
        <end position="83"/>
    </location>
</feature>
<keyword evidence="1" id="KW-0812">Transmembrane</keyword>
<evidence type="ECO:0000313" key="4">
    <source>
        <dbReference type="Proteomes" id="UP000321291"/>
    </source>
</evidence>
<feature type="transmembrane region" description="Helical" evidence="1">
    <location>
        <begin position="229"/>
        <end position="252"/>
    </location>
</feature>
<accession>A0A5B8VNV4</accession>
<feature type="domain" description="Fatty acid desaturase" evidence="2">
    <location>
        <begin position="64"/>
        <end position="336"/>
    </location>
</feature>
<evidence type="ECO:0000256" key="1">
    <source>
        <dbReference type="SAM" id="Phobius"/>
    </source>
</evidence>
<keyword evidence="4" id="KW-1185">Reference proteome</keyword>
<feature type="transmembrane region" description="Helical" evidence="1">
    <location>
        <begin position="39"/>
        <end position="60"/>
    </location>
</feature>